<sequence length="401" mass="42751">MTMKDAARRAVLGILILALAPPSCALGQLPQPSSPPPADAPAASTFQQEELEQLLAPIALYPDALLAQILMAATYPLEVVRAARWVQANPNVEGPQLEAAMQQQPWDPSVKSLTAFPQVLVMMDTNLDWAQKLGDAFLAQQPDVMATIQTLRSKAQAAGYLQSTPQQTVVAEPQAIRIEPAAPQIVYVPIYDPTVVYGPWWAPAYPPYYWYPPGYVVGTSGISFGIGLTVGALLWGGFDWHHHSVTIVNVHHYNTFSRTTFRNSTWHHDVVHRRGVPYHDPGVRERFGQGPLPGAGAREPFRGRAQEVPRQPGSRGASLPPGGGSAARVGKGPQSAPAAPQAPRAPRPPAALEGLGRGGETRSFSDRGRTSRMGTGAARPAPSVPRAPAGGSRIGGGGGRK</sequence>
<feature type="compositionally biased region" description="Low complexity" evidence="1">
    <location>
        <begin position="333"/>
        <end position="342"/>
    </location>
</feature>
<dbReference type="AlphaFoldDB" id="A0AAJ1AKD4"/>
<evidence type="ECO:0000256" key="1">
    <source>
        <dbReference type="SAM" id="MobiDB-lite"/>
    </source>
</evidence>
<feature type="chain" id="PRO_5042473785" evidence="2">
    <location>
        <begin position="26"/>
        <end position="401"/>
    </location>
</feature>
<feature type="compositionally biased region" description="Basic and acidic residues" evidence="1">
    <location>
        <begin position="359"/>
        <end position="369"/>
    </location>
</feature>
<dbReference type="PANTHER" id="PTHR40269">
    <property type="entry name" value="OUTER MEMBRANE PROTEIN-RELATED"/>
    <property type="match status" value="1"/>
</dbReference>
<feature type="signal peptide" evidence="2">
    <location>
        <begin position="1"/>
        <end position="25"/>
    </location>
</feature>
<dbReference type="Proteomes" id="UP001197609">
    <property type="component" value="Unassembled WGS sequence"/>
</dbReference>
<feature type="region of interest" description="Disordered" evidence="1">
    <location>
        <begin position="277"/>
        <end position="401"/>
    </location>
</feature>
<comment type="caution">
    <text evidence="3">The sequence shown here is derived from an EMBL/GenBank/DDBJ whole genome shotgun (WGS) entry which is preliminary data.</text>
</comment>
<feature type="compositionally biased region" description="Gly residues" evidence="1">
    <location>
        <begin position="392"/>
        <end position="401"/>
    </location>
</feature>
<protein>
    <submittedName>
        <fullName evidence="3">DUF3300 domain-containing protein</fullName>
    </submittedName>
</protein>
<dbReference type="EMBL" id="JAIOIU010000102">
    <property type="protein sequence ID" value="MBZ0160086.1"/>
    <property type="molecule type" value="Genomic_DNA"/>
</dbReference>
<reference evidence="3 4" key="1">
    <citation type="journal article" date="2021" name="bioRxiv">
        <title>Unraveling nitrogen, sulfur and carbon metabolic pathways and microbial community transcriptional responses to substrate deprivation and toxicity stresses in a bioreactor mimicking anoxic brackish coastal sediment conditions.</title>
        <authorList>
            <person name="Martins P.D."/>
            <person name="Echeveste M.J."/>
            <person name="Arshad A."/>
            <person name="Kurth J."/>
            <person name="Ouboter H."/>
            <person name="Jetten M.S.M."/>
            <person name="Welte C.U."/>
        </authorList>
    </citation>
    <scope>NUCLEOTIDE SEQUENCE [LARGE SCALE GENOMIC DNA]</scope>
    <source>
        <strain evidence="3">MAG_38</strain>
    </source>
</reference>
<organism evidence="3 4">
    <name type="scientific">Candidatus Methylomirabilis tolerans</name>
    <dbReference type="NCBI Taxonomy" id="3123416"/>
    <lineage>
        <taxon>Bacteria</taxon>
        <taxon>Candidatus Methylomirabilota</taxon>
        <taxon>Candidatus Methylomirabilia</taxon>
        <taxon>Candidatus Methylomirabilales</taxon>
        <taxon>Candidatus Methylomirabilaceae</taxon>
        <taxon>Candidatus Methylomirabilis</taxon>
    </lineage>
</organism>
<evidence type="ECO:0000313" key="4">
    <source>
        <dbReference type="Proteomes" id="UP001197609"/>
    </source>
</evidence>
<dbReference type="Pfam" id="PF11737">
    <property type="entry name" value="DUF3300"/>
    <property type="match status" value="1"/>
</dbReference>
<keyword evidence="2" id="KW-0732">Signal</keyword>
<feature type="compositionally biased region" description="Low complexity" evidence="1">
    <location>
        <begin position="376"/>
        <end position="391"/>
    </location>
</feature>
<evidence type="ECO:0000256" key="2">
    <source>
        <dbReference type="SAM" id="SignalP"/>
    </source>
</evidence>
<name>A0AAJ1AKD4_9BACT</name>
<dbReference type="PANTHER" id="PTHR40269:SF1">
    <property type="entry name" value="OUTER MEMBRANE PROTEIN"/>
    <property type="match status" value="1"/>
</dbReference>
<evidence type="ECO:0000313" key="3">
    <source>
        <dbReference type="EMBL" id="MBZ0160086.1"/>
    </source>
</evidence>
<proteinExistence type="predicted"/>
<gene>
    <name evidence="3" type="ORF">K8G79_08130</name>
</gene>
<dbReference type="InterPro" id="IPR021728">
    <property type="entry name" value="DUF3300"/>
</dbReference>
<accession>A0AAJ1AKD4</accession>